<feature type="region of interest" description="Disordered" evidence="1">
    <location>
        <begin position="77"/>
        <end position="97"/>
    </location>
</feature>
<dbReference type="EMBL" id="BLXT01001930">
    <property type="protein sequence ID" value="GFN89394.1"/>
    <property type="molecule type" value="Genomic_DNA"/>
</dbReference>
<evidence type="ECO:0000256" key="1">
    <source>
        <dbReference type="SAM" id="MobiDB-lite"/>
    </source>
</evidence>
<dbReference type="Proteomes" id="UP000735302">
    <property type="component" value="Unassembled WGS sequence"/>
</dbReference>
<proteinExistence type="predicted"/>
<evidence type="ECO:0000313" key="3">
    <source>
        <dbReference type="Proteomes" id="UP000735302"/>
    </source>
</evidence>
<name>A0AAV3Z442_9GAST</name>
<dbReference type="AlphaFoldDB" id="A0AAV3Z442"/>
<reference evidence="2 3" key="1">
    <citation type="journal article" date="2021" name="Elife">
        <title>Chloroplast acquisition without the gene transfer in kleptoplastic sea slugs, Plakobranchus ocellatus.</title>
        <authorList>
            <person name="Maeda T."/>
            <person name="Takahashi S."/>
            <person name="Yoshida T."/>
            <person name="Shimamura S."/>
            <person name="Takaki Y."/>
            <person name="Nagai Y."/>
            <person name="Toyoda A."/>
            <person name="Suzuki Y."/>
            <person name="Arimoto A."/>
            <person name="Ishii H."/>
            <person name="Satoh N."/>
            <person name="Nishiyama T."/>
            <person name="Hasebe M."/>
            <person name="Maruyama T."/>
            <person name="Minagawa J."/>
            <person name="Obokata J."/>
            <person name="Shigenobu S."/>
        </authorList>
    </citation>
    <scope>NUCLEOTIDE SEQUENCE [LARGE SCALE GENOMIC DNA]</scope>
</reference>
<gene>
    <name evidence="2" type="ORF">PoB_001590000</name>
</gene>
<evidence type="ECO:0000313" key="2">
    <source>
        <dbReference type="EMBL" id="GFN89394.1"/>
    </source>
</evidence>
<protein>
    <submittedName>
        <fullName evidence="2">Uncharacterized protein</fullName>
    </submittedName>
</protein>
<comment type="caution">
    <text evidence="2">The sequence shown here is derived from an EMBL/GenBank/DDBJ whole genome shotgun (WGS) entry which is preliminary data.</text>
</comment>
<accession>A0AAV3Z442</accession>
<keyword evidence="3" id="KW-1185">Reference proteome</keyword>
<organism evidence="2 3">
    <name type="scientific">Plakobranchus ocellatus</name>
    <dbReference type="NCBI Taxonomy" id="259542"/>
    <lineage>
        <taxon>Eukaryota</taxon>
        <taxon>Metazoa</taxon>
        <taxon>Spiralia</taxon>
        <taxon>Lophotrochozoa</taxon>
        <taxon>Mollusca</taxon>
        <taxon>Gastropoda</taxon>
        <taxon>Heterobranchia</taxon>
        <taxon>Euthyneura</taxon>
        <taxon>Panpulmonata</taxon>
        <taxon>Sacoglossa</taxon>
        <taxon>Placobranchoidea</taxon>
        <taxon>Plakobranchidae</taxon>
        <taxon>Plakobranchus</taxon>
    </lineage>
</organism>
<sequence length="97" mass="10738">MTRRSEAQVWVEEHDRQCLSQTRHLRREEVSQCSDRSVSTASRPLTGIPFHWPASLSDGASSLGQAVWASDGECGGRGGTSEIFAQDEGDRFQWPSS</sequence>